<accession>A0A1G4IGJ9</accession>
<keyword evidence="2" id="KW-0645">Protease</keyword>
<name>A0A1G4IGJ9_TRYEQ</name>
<dbReference type="AlphaFoldDB" id="A0A1G4IGJ9"/>
<dbReference type="GO" id="GO:0008270">
    <property type="term" value="F:zinc ion binding"/>
    <property type="evidence" value="ECO:0007669"/>
    <property type="project" value="UniProtKB-KW"/>
</dbReference>
<evidence type="ECO:0000256" key="3">
    <source>
        <dbReference type="ARBA" id="ARBA00022786"/>
    </source>
</evidence>
<dbReference type="Pfam" id="PF21403">
    <property type="entry name" value="OTU1_UBXL"/>
    <property type="match status" value="1"/>
</dbReference>
<evidence type="ECO:0000256" key="6">
    <source>
        <dbReference type="RuleBase" id="RU367104"/>
    </source>
</evidence>
<evidence type="ECO:0000259" key="7">
    <source>
        <dbReference type="PROSITE" id="PS50802"/>
    </source>
</evidence>
<comment type="function">
    <text evidence="6">Hydrolase that can remove conjugated ubiquitin from proteins and may therefore play an important regulatory role at the level of protein turnover by preventing degradation.</text>
</comment>
<dbReference type="VEuPathDB" id="TriTrypDB:TEOVI_000289500"/>
<dbReference type="GeneID" id="92376835"/>
<feature type="domain" description="OTU" evidence="7">
    <location>
        <begin position="101"/>
        <end position="225"/>
    </location>
</feature>
<dbReference type="EC" id="3.4.19.12" evidence="6"/>
<evidence type="ECO:0000313" key="8">
    <source>
        <dbReference type="EMBL" id="SCU71314.1"/>
    </source>
</evidence>
<gene>
    <name evidence="8" type="ORF">TEOVI_000289500</name>
</gene>
<dbReference type="Gene3D" id="3.90.70.80">
    <property type="match status" value="1"/>
</dbReference>
<sequence>MLRFRVRLPKGKEPVSMDLDGTTTWGSFVQSISSLTDVPCSQLRILSGFPPRPVEVGDGAASIASVLPGGGNVIVQVGEADVVKGKTEGRYVPPVDGKWHFVRRVCPSDNSCLFHAAAYVLRNKSRVDGPSLRKECADIVQAYPNVFNEKTILDRPNREYVDFIRNPNAWGGAIELMVLSFLTQTEIVALDLTSSNVLHFGEDNNYTVRAYVVFNGQHYDAIAMNPMFNSPQESEDQVLFSSTDAEVLNRARRFVADEAKKLRLR</sequence>
<keyword evidence="9" id="KW-1185">Reference proteome</keyword>
<evidence type="ECO:0000256" key="2">
    <source>
        <dbReference type="ARBA" id="ARBA00022670"/>
    </source>
</evidence>
<dbReference type="PROSITE" id="PS50802">
    <property type="entry name" value="OTU"/>
    <property type="match status" value="1"/>
</dbReference>
<dbReference type="InterPro" id="IPR003323">
    <property type="entry name" value="OTU_dom"/>
</dbReference>
<protein>
    <recommendedName>
        <fullName evidence="6">Ubiquitin thioesterase OTU</fullName>
        <ecNumber evidence="6">3.4.19.12</ecNumber>
    </recommendedName>
</protein>
<dbReference type="RefSeq" id="XP_067081994.1">
    <property type="nucleotide sequence ID" value="XM_067225893.1"/>
</dbReference>
<evidence type="ECO:0000313" key="9">
    <source>
        <dbReference type="Proteomes" id="UP000195570"/>
    </source>
</evidence>
<comment type="caution">
    <text evidence="8">The sequence shown here is derived from an EMBL/GenBank/DDBJ whole genome shotgun (WGS) entry which is preliminary data.</text>
</comment>
<dbReference type="GO" id="GO:0004843">
    <property type="term" value="F:cysteine-type deubiquitinase activity"/>
    <property type="evidence" value="ECO:0007669"/>
    <property type="project" value="UniProtKB-UniRule"/>
</dbReference>
<dbReference type="InterPro" id="IPR038765">
    <property type="entry name" value="Papain-like_cys_pep_sf"/>
</dbReference>
<dbReference type="GO" id="GO:0036503">
    <property type="term" value="P:ERAD pathway"/>
    <property type="evidence" value="ECO:0007669"/>
    <property type="project" value="TreeGrafter"/>
</dbReference>
<dbReference type="PANTHER" id="PTHR13312:SF0">
    <property type="entry name" value="UBIQUITIN THIOESTERASE OTU1"/>
    <property type="match status" value="1"/>
</dbReference>
<comment type="subcellular location">
    <subcellularLocation>
        <location evidence="6">Cytoplasm</location>
    </subcellularLocation>
</comment>
<dbReference type="Gene3D" id="3.10.20.90">
    <property type="entry name" value="Phosphatidylinositol 3-kinase Catalytic Subunit, Chain A, domain 1"/>
    <property type="match status" value="1"/>
</dbReference>
<dbReference type="SUPFAM" id="SSF54001">
    <property type="entry name" value="Cysteine proteinases"/>
    <property type="match status" value="1"/>
</dbReference>
<comment type="catalytic activity">
    <reaction evidence="1 6">
        <text>Thiol-dependent hydrolysis of ester, thioester, amide, peptide and isopeptide bonds formed by the C-terminal Gly of ubiquitin (a 76-residue protein attached to proteins as an intracellular targeting signal).</text>
        <dbReference type="EC" id="3.4.19.12"/>
    </reaction>
</comment>
<evidence type="ECO:0000256" key="1">
    <source>
        <dbReference type="ARBA" id="ARBA00000707"/>
    </source>
</evidence>
<dbReference type="CDD" id="cd22745">
    <property type="entry name" value="OTU_OTU1"/>
    <property type="match status" value="1"/>
</dbReference>
<keyword evidence="4 6" id="KW-0378">Hydrolase</keyword>
<evidence type="ECO:0000256" key="4">
    <source>
        <dbReference type="ARBA" id="ARBA00022801"/>
    </source>
</evidence>
<dbReference type="Proteomes" id="UP000195570">
    <property type="component" value="Unassembled WGS sequence"/>
</dbReference>
<dbReference type="InterPro" id="IPR048857">
    <property type="entry name" value="OTU1_Ubl"/>
</dbReference>
<dbReference type="PANTHER" id="PTHR13312">
    <property type="entry name" value="HIV-INDUCED PROTEIN-7-LIKE PROTEASE"/>
    <property type="match status" value="1"/>
</dbReference>
<dbReference type="SMR" id="A0A1G4IGJ9"/>
<keyword evidence="6" id="KW-0963">Cytoplasm</keyword>
<dbReference type="EMBL" id="CZPT02001617">
    <property type="protein sequence ID" value="SCU71314.1"/>
    <property type="molecule type" value="Genomic_DNA"/>
</dbReference>
<dbReference type="GO" id="GO:0005634">
    <property type="term" value="C:nucleus"/>
    <property type="evidence" value="ECO:0007669"/>
    <property type="project" value="TreeGrafter"/>
</dbReference>
<dbReference type="Pfam" id="PF02338">
    <property type="entry name" value="OTU"/>
    <property type="match status" value="1"/>
</dbReference>
<dbReference type="CDD" id="cd17059">
    <property type="entry name" value="Ubl_OTU1"/>
    <property type="match status" value="1"/>
</dbReference>
<keyword evidence="3 6" id="KW-0833">Ubl conjugation pathway</keyword>
<dbReference type="GO" id="GO:0005829">
    <property type="term" value="C:cytosol"/>
    <property type="evidence" value="ECO:0007669"/>
    <property type="project" value="TreeGrafter"/>
</dbReference>
<organism evidence="8 9">
    <name type="scientific">Trypanosoma equiperdum</name>
    <dbReference type="NCBI Taxonomy" id="5694"/>
    <lineage>
        <taxon>Eukaryota</taxon>
        <taxon>Discoba</taxon>
        <taxon>Euglenozoa</taxon>
        <taxon>Kinetoplastea</taxon>
        <taxon>Metakinetoplastina</taxon>
        <taxon>Trypanosomatida</taxon>
        <taxon>Trypanosomatidae</taxon>
        <taxon>Trypanosoma</taxon>
    </lineage>
</organism>
<dbReference type="GO" id="GO:0016579">
    <property type="term" value="P:protein deubiquitination"/>
    <property type="evidence" value="ECO:0007669"/>
    <property type="project" value="TreeGrafter"/>
</dbReference>
<evidence type="ECO:0000256" key="5">
    <source>
        <dbReference type="ARBA" id="ARBA00022807"/>
    </source>
</evidence>
<reference evidence="8" key="1">
    <citation type="submission" date="2016-09" db="EMBL/GenBank/DDBJ databases">
        <authorList>
            <person name="Hebert L."/>
            <person name="Moumen B."/>
        </authorList>
    </citation>
    <scope>NUCLEOTIDE SEQUENCE [LARGE SCALE GENOMIC DNA]</scope>
    <source>
        <strain evidence="8">OVI</strain>
    </source>
</reference>
<dbReference type="GO" id="GO:0030968">
    <property type="term" value="P:endoplasmic reticulum unfolded protein response"/>
    <property type="evidence" value="ECO:0007669"/>
    <property type="project" value="TreeGrafter"/>
</dbReference>
<dbReference type="FunFam" id="3.90.70.80:FF:000021">
    <property type="entry name" value="Ubiquitin thioesterase OTU1"/>
    <property type="match status" value="1"/>
</dbReference>
<keyword evidence="5 6" id="KW-0788">Thiol protease</keyword>
<proteinExistence type="predicted"/>